<dbReference type="InterPro" id="IPR045518">
    <property type="entry name" value="2EXR"/>
</dbReference>
<evidence type="ECO:0000313" key="3">
    <source>
        <dbReference type="Proteomes" id="UP000701801"/>
    </source>
</evidence>
<comment type="caution">
    <text evidence="2">The sequence shown here is derived from an EMBL/GenBank/DDBJ whole genome shotgun (WGS) entry which is preliminary data.</text>
</comment>
<dbReference type="AlphaFoldDB" id="A0A9N9Q819"/>
<dbReference type="EMBL" id="CAJVRM010000266">
    <property type="protein sequence ID" value="CAG8978569.1"/>
    <property type="molecule type" value="Genomic_DNA"/>
</dbReference>
<evidence type="ECO:0000259" key="1">
    <source>
        <dbReference type="Pfam" id="PF20150"/>
    </source>
</evidence>
<evidence type="ECO:0000313" key="2">
    <source>
        <dbReference type="EMBL" id="CAG8978569.1"/>
    </source>
</evidence>
<organism evidence="2 3">
    <name type="scientific">Hymenoscyphus albidus</name>
    <dbReference type="NCBI Taxonomy" id="595503"/>
    <lineage>
        <taxon>Eukaryota</taxon>
        <taxon>Fungi</taxon>
        <taxon>Dikarya</taxon>
        <taxon>Ascomycota</taxon>
        <taxon>Pezizomycotina</taxon>
        <taxon>Leotiomycetes</taxon>
        <taxon>Helotiales</taxon>
        <taxon>Helotiaceae</taxon>
        <taxon>Hymenoscyphus</taxon>
    </lineage>
</organism>
<proteinExistence type="predicted"/>
<protein>
    <recommendedName>
        <fullName evidence="1">2EXR domain-containing protein</fullName>
    </recommendedName>
</protein>
<keyword evidence="3" id="KW-1185">Reference proteome</keyword>
<feature type="domain" description="2EXR" evidence="1">
    <location>
        <begin position="14"/>
        <end position="78"/>
    </location>
</feature>
<dbReference type="Proteomes" id="UP000701801">
    <property type="component" value="Unassembled WGS sequence"/>
</dbReference>
<name>A0A9N9Q819_9HELO</name>
<gene>
    <name evidence="2" type="ORF">HYALB_00010532</name>
</gene>
<accession>A0A9N9Q819</accession>
<dbReference type="OrthoDB" id="3473305at2759"/>
<reference evidence="2" key="1">
    <citation type="submission" date="2021-07" db="EMBL/GenBank/DDBJ databases">
        <authorList>
            <person name="Durling M."/>
        </authorList>
    </citation>
    <scope>NUCLEOTIDE SEQUENCE</scope>
</reference>
<dbReference type="Pfam" id="PF20150">
    <property type="entry name" value="2EXR"/>
    <property type="match status" value="1"/>
</dbReference>
<sequence>MEVKVPVSLSKSTFSKFTSLPAEIRFMIWLLAVPGQNRLVHSPTFRTIKHAPCPVLFLVCKEAKACAETQYQRLQQDNKGYNLMMGTLTPSNITEGGGLPISLGHDIFVIQSRKWNSWHTGKSNLRKGWTASRRHGKKPTNQGL</sequence>